<evidence type="ECO:0000313" key="26">
    <source>
        <dbReference type="Proteomes" id="UP000193083"/>
    </source>
</evidence>
<evidence type="ECO:0000256" key="18">
    <source>
        <dbReference type="ARBA" id="ARBA00023209"/>
    </source>
</evidence>
<dbReference type="AlphaFoldDB" id="A0A1X7P3C4"/>
<dbReference type="Pfam" id="PF01219">
    <property type="entry name" value="DAGK_prokar"/>
    <property type="match status" value="1"/>
</dbReference>
<feature type="transmembrane region" description="Helical" evidence="24">
    <location>
        <begin position="90"/>
        <end position="109"/>
    </location>
</feature>
<feature type="active site" description="Proton acceptor" evidence="20">
    <location>
        <position position="63"/>
    </location>
</feature>
<evidence type="ECO:0000256" key="4">
    <source>
        <dbReference type="ARBA" id="ARBA00017575"/>
    </source>
</evidence>
<keyword evidence="11 22" id="KW-0547">Nucleotide-binding</keyword>
<evidence type="ECO:0000256" key="17">
    <source>
        <dbReference type="ARBA" id="ARBA00023136"/>
    </source>
</evidence>
<keyword evidence="17 24" id="KW-0472">Membrane</keyword>
<dbReference type="CDD" id="cd14264">
    <property type="entry name" value="DAGK_IM"/>
    <property type="match status" value="1"/>
</dbReference>
<dbReference type="EMBL" id="FXBL01000004">
    <property type="protein sequence ID" value="SMH45126.1"/>
    <property type="molecule type" value="Genomic_DNA"/>
</dbReference>
<dbReference type="InterPro" id="IPR036945">
    <property type="entry name" value="DAGK_sf"/>
</dbReference>
<feature type="binding site" evidence="21">
    <location>
        <begin position="24"/>
        <end position="28"/>
    </location>
    <ligand>
        <name>substrate</name>
    </ligand>
</feature>
<keyword evidence="15 24" id="KW-1133">Transmembrane helix</keyword>
<evidence type="ECO:0000256" key="7">
    <source>
        <dbReference type="ARBA" id="ARBA00022519"/>
    </source>
</evidence>
<feature type="binding site" evidence="22">
    <location>
        <position position="3"/>
    </location>
    <ligand>
        <name>ATP</name>
        <dbReference type="ChEBI" id="CHEBI:30616"/>
    </ligand>
</feature>
<keyword evidence="8 24" id="KW-0808">Transferase</keyword>
<dbReference type="Proteomes" id="UP000193083">
    <property type="component" value="Unassembled WGS sequence"/>
</dbReference>
<keyword evidence="5" id="KW-1003">Cell membrane</keyword>
<dbReference type="GO" id="GO:0005886">
    <property type="term" value="C:plasma membrane"/>
    <property type="evidence" value="ECO:0007669"/>
    <property type="project" value="UniProtKB-SubCell"/>
</dbReference>
<evidence type="ECO:0000256" key="20">
    <source>
        <dbReference type="PIRSR" id="PIRSR600829-1"/>
    </source>
</evidence>
<keyword evidence="16 24" id="KW-0443">Lipid metabolism</keyword>
<comment type="similarity">
    <text evidence="2 24">Belongs to the bacterial diacylglycerol kinase family.</text>
</comment>
<feature type="binding site" evidence="21">
    <location>
        <position position="3"/>
    </location>
    <ligand>
        <name>substrate</name>
    </ligand>
</feature>
<evidence type="ECO:0000256" key="13">
    <source>
        <dbReference type="ARBA" id="ARBA00022840"/>
    </source>
</evidence>
<protein>
    <recommendedName>
        <fullName evidence="4 24">Diacylglycerol kinase</fullName>
        <ecNumber evidence="3 24">2.7.1.107</ecNumber>
    </recommendedName>
</protein>
<sequence length="119" mass="12970">MKRLLNAFRNSLRAFGRLIRTEKAFQQEVVLLLAALPVAWFLSQSWWSFALLIGAILLLIIVEVLNTGIEAACDAFSREFNTDIQLAKDCGSLAVLISIVIAGGVWLLAVAEKIAGVAL</sequence>
<comment type="function">
    <text evidence="24">Catalyzes the ATP-dependent phosphorylation of sn-l,2-diacylglycerol (DAG) to phosphatidic acid. Involved in the recycling of diacylglycerol produced as a by-product during membrane-derived oligosaccharide (MDO) biosynthesis.</text>
</comment>
<evidence type="ECO:0000256" key="6">
    <source>
        <dbReference type="ARBA" id="ARBA00022516"/>
    </source>
</evidence>
<comment type="cofactor">
    <cofactor evidence="23">
        <name>Mg(2+)</name>
        <dbReference type="ChEBI" id="CHEBI:18420"/>
    </cofactor>
    <text evidence="23">Mn(2+), Zn(2+), Cd(2+) and Co(2+) support activity to lesser extents.</text>
</comment>
<dbReference type="InterPro" id="IPR033718">
    <property type="entry name" value="DAGK_prok"/>
</dbReference>
<keyword evidence="12 24" id="KW-0418">Kinase</keyword>
<accession>A0A1X7P3C4</accession>
<evidence type="ECO:0000256" key="3">
    <source>
        <dbReference type="ARBA" id="ARBA00012133"/>
    </source>
</evidence>
<keyword evidence="9 24" id="KW-0812">Transmembrane</keyword>
<feature type="binding site" evidence="22">
    <location>
        <position position="22"/>
    </location>
    <ligand>
        <name>ATP</name>
        <dbReference type="ChEBI" id="CHEBI:30616"/>
    </ligand>
</feature>
<keyword evidence="10 23" id="KW-0479">Metal-binding</keyword>
<evidence type="ECO:0000256" key="11">
    <source>
        <dbReference type="ARBA" id="ARBA00022741"/>
    </source>
</evidence>
<evidence type="ECO:0000256" key="2">
    <source>
        <dbReference type="ARBA" id="ARBA00005967"/>
    </source>
</evidence>
<evidence type="ECO:0000256" key="9">
    <source>
        <dbReference type="ARBA" id="ARBA00022692"/>
    </source>
</evidence>
<feature type="binding site" evidence="21">
    <location>
        <position position="92"/>
    </location>
    <ligand>
        <name>substrate</name>
    </ligand>
</feature>
<dbReference type="OrthoDB" id="7595530at2"/>
<dbReference type="GO" id="GO:0006654">
    <property type="term" value="P:phosphatidic acid biosynthetic process"/>
    <property type="evidence" value="ECO:0007669"/>
    <property type="project" value="InterPro"/>
</dbReference>
<evidence type="ECO:0000313" key="25">
    <source>
        <dbReference type="EMBL" id="SMH45126.1"/>
    </source>
</evidence>
<evidence type="ECO:0000256" key="10">
    <source>
        <dbReference type="ARBA" id="ARBA00022723"/>
    </source>
</evidence>
<evidence type="ECO:0000256" key="23">
    <source>
        <dbReference type="PIRSR" id="PIRSR600829-4"/>
    </source>
</evidence>
<dbReference type="RefSeq" id="WP_085465003.1">
    <property type="nucleotide sequence ID" value="NZ_FXBL01000004.1"/>
</dbReference>
<organism evidence="25 26">
    <name type="scientific">Mesorhizobium australicum</name>
    <dbReference type="NCBI Taxonomy" id="536018"/>
    <lineage>
        <taxon>Bacteria</taxon>
        <taxon>Pseudomonadati</taxon>
        <taxon>Pseudomonadota</taxon>
        <taxon>Alphaproteobacteria</taxon>
        <taxon>Hyphomicrobiales</taxon>
        <taxon>Phyllobacteriaceae</taxon>
        <taxon>Mesorhizobium</taxon>
    </lineage>
</organism>
<keyword evidence="7 24" id="KW-0997">Cell inner membrane</keyword>
<name>A0A1X7P3C4_9HYPH</name>
<feature type="binding site" evidence="21">
    <location>
        <position position="63"/>
    </location>
    <ligand>
        <name>substrate</name>
    </ligand>
</feature>
<feature type="transmembrane region" description="Helical" evidence="24">
    <location>
        <begin position="25"/>
        <end position="43"/>
    </location>
</feature>
<comment type="catalytic activity">
    <reaction evidence="24">
        <text>a 1,2-diacyl-sn-glycerol + ATP = a 1,2-diacyl-sn-glycero-3-phosphate + ADP + H(+)</text>
        <dbReference type="Rhea" id="RHEA:10272"/>
        <dbReference type="ChEBI" id="CHEBI:15378"/>
        <dbReference type="ChEBI" id="CHEBI:17815"/>
        <dbReference type="ChEBI" id="CHEBI:30616"/>
        <dbReference type="ChEBI" id="CHEBI:58608"/>
        <dbReference type="ChEBI" id="CHEBI:456216"/>
        <dbReference type="EC" id="2.7.1.107"/>
    </reaction>
</comment>
<feature type="binding site" evidence="23">
    <location>
        <position position="22"/>
    </location>
    <ligand>
        <name>a divalent metal cation</name>
        <dbReference type="ChEBI" id="CHEBI:60240"/>
    </ligand>
</feature>
<keyword evidence="19 24" id="KW-1208">Phospholipid metabolism</keyword>
<evidence type="ECO:0000256" key="1">
    <source>
        <dbReference type="ARBA" id="ARBA00004429"/>
    </source>
</evidence>
<evidence type="ECO:0000256" key="5">
    <source>
        <dbReference type="ARBA" id="ARBA00022475"/>
    </source>
</evidence>
<dbReference type="PANTHER" id="PTHR34299">
    <property type="entry name" value="DIACYLGLYCEROL KINASE"/>
    <property type="match status" value="1"/>
</dbReference>
<evidence type="ECO:0000256" key="24">
    <source>
        <dbReference type="RuleBase" id="RU363065"/>
    </source>
</evidence>
<dbReference type="EC" id="2.7.1.107" evidence="3 24"/>
<feature type="transmembrane region" description="Helical" evidence="24">
    <location>
        <begin position="49"/>
        <end position="69"/>
    </location>
</feature>
<evidence type="ECO:0000256" key="19">
    <source>
        <dbReference type="ARBA" id="ARBA00023264"/>
    </source>
</evidence>
<feature type="binding site" evidence="23">
    <location>
        <position position="70"/>
    </location>
    <ligand>
        <name>a divalent metal cation</name>
        <dbReference type="ChEBI" id="CHEBI:60240"/>
    </ligand>
</feature>
<feature type="binding site" evidence="22">
    <location>
        <begin position="88"/>
        <end position="89"/>
    </location>
    <ligand>
        <name>ATP</name>
        <dbReference type="ChEBI" id="CHEBI:30616"/>
    </ligand>
</feature>
<evidence type="ECO:0000256" key="21">
    <source>
        <dbReference type="PIRSR" id="PIRSR600829-2"/>
    </source>
</evidence>
<comment type="subcellular location">
    <subcellularLocation>
        <location evidence="1 24">Cell inner membrane</location>
        <topology evidence="1 24">Multi-pass membrane protein</topology>
    </subcellularLocation>
</comment>
<evidence type="ECO:0000256" key="12">
    <source>
        <dbReference type="ARBA" id="ARBA00022777"/>
    </source>
</evidence>
<keyword evidence="13 22" id="KW-0067">ATP-binding</keyword>
<evidence type="ECO:0000256" key="22">
    <source>
        <dbReference type="PIRSR" id="PIRSR600829-3"/>
    </source>
</evidence>
<keyword evidence="14 23" id="KW-0460">Magnesium</keyword>
<reference evidence="25 26" key="1">
    <citation type="submission" date="2017-04" db="EMBL/GenBank/DDBJ databases">
        <authorList>
            <person name="Afonso C.L."/>
            <person name="Miller P.J."/>
            <person name="Scott M.A."/>
            <person name="Spackman E."/>
            <person name="Goraichik I."/>
            <person name="Dimitrov K.M."/>
            <person name="Suarez D.L."/>
            <person name="Swayne D.E."/>
        </authorList>
    </citation>
    <scope>NUCLEOTIDE SEQUENCE [LARGE SCALE GENOMIC DNA]</scope>
    <source>
        <strain evidence="25 26">B5P</strain>
    </source>
</reference>
<dbReference type="GO" id="GO:0005524">
    <property type="term" value="F:ATP binding"/>
    <property type="evidence" value="ECO:0007669"/>
    <property type="project" value="UniProtKB-KW"/>
</dbReference>
<proteinExistence type="inferred from homology"/>
<dbReference type="Gene3D" id="1.10.287.3610">
    <property type="match status" value="1"/>
</dbReference>
<dbReference type="GO" id="GO:0004143">
    <property type="term" value="F:ATP-dependent diacylglycerol kinase activity"/>
    <property type="evidence" value="ECO:0007669"/>
    <property type="project" value="UniProtKB-EC"/>
</dbReference>
<evidence type="ECO:0000256" key="14">
    <source>
        <dbReference type="ARBA" id="ARBA00022842"/>
    </source>
</evidence>
<dbReference type="PANTHER" id="PTHR34299:SF1">
    <property type="entry name" value="DIACYLGLYCEROL KINASE"/>
    <property type="match status" value="1"/>
</dbReference>
<keyword evidence="18" id="KW-0594">Phospholipid biosynthesis</keyword>
<dbReference type="GO" id="GO:0046872">
    <property type="term" value="F:metal ion binding"/>
    <property type="evidence" value="ECO:0007669"/>
    <property type="project" value="UniProtKB-KW"/>
</dbReference>
<feature type="binding site" evidence="22">
    <location>
        <position position="70"/>
    </location>
    <ligand>
        <name>ATP</name>
        <dbReference type="ChEBI" id="CHEBI:30616"/>
    </ligand>
</feature>
<gene>
    <name evidence="25" type="ORF">SAMN02982922_3141</name>
</gene>
<keyword evidence="26" id="KW-1185">Reference proteome</keyword>
<keyword evidence="6" id="KW-0444">Lipid biosynthesis</keyword>
<dbReference type="InterPro" id="IPR000829">
    <property type="entry name" value="DAGK"/>
</dbReference>
<evidence type="ECO:0000256" key="15">
    <source>
        <dbReference type="ARBA" id="ARBA00022989"/>
    </source>
</evidence>
<evidence type="ECO:0000256" key="16">
    <source>
        <dbReference type="ARBA" id="ARBA00023098"/>
    </source>
</evidence>
<evidence type="ECO:0000256" key="8">
    <source>
        <dbReference type="ARBA" id="ARBA00022679"/>
    </source>
</evidence>